<dbReference type="FunFam" id="3.40.50.720:FF:000084">
    <property type="entry name" value="Short-chain dehydrogenase reductase"/>
    <property type="match status" value="1"/>
</dbReference>
<dbReference type="Proteomes" id="UP000502928">
    <property type="component" value="Chromosome"/>
</dbReference>
<accession>A0A6G7J065</accession>
<comment type="similarity">
    <text evidence="1">Belongs to the short-chain dehydrogenases/reductases (SDR) family.</text>
</comment>
<reference evidence="2 3" key="1">
    <citation type="submission" date="2020-02" db="EMBL/GenBank/DDBJ databases">
        <title>Complete genome of Muricauda sp. 501str8.</title>
        <authorList>
            <person name="Dong B."/>
            <person name="Zhu S."/>
            <person name="Yang J."/>
            <person name="Chen J."/>
        </authorList>
    </citation>
    <scope>NUCLEOTIDE SEQUENCE [LARGE SCALE GENOMIC DNA]</scope>
    <source>
        <strain evidence="2 3">501str8</strain>
    </source>
</reference>
<dbReference type="EMBL" id="CP049616">
    <property type="protein sequence ID" value="QII43964.1"/>
    <property type="molecule type" value="Genomic_DNA"/>
</dbReference>
<dbReference type="PROSITE" id="PS00061">
    <property type="entry name" value="ADH_SHORT"/>
    <property type="match status" value="1"/>
</dbReference>
<dbReference type="Gene3D" id="3.40.50.720">
    <property type="entry name" value="NAD(P)-binding Rossmann-like Domain"/>
    <property type="match status" value="1"/>
</dbReference>
<dbReference type="PANTHER" id="PTHR43943">
    <property type="entry name" value="DEHYDROGENASE/REDUCTASE (SDR FAMILY) MEMBER 4"/>
    <property type="match status" value="1"/>
</dbReference>
<dbReference type="SUPFAM" id="SSF51735">
    <property type="entry name" value="NAD(P)-binding Rossmann-fold domains"/>
    <property type="match status" value="1"/>
</dbReference>
<dbReference type="CDD" id="cd05233">
    <property type="entry name" value="SDR_c"/>
    <property type="match status" value="1"/>
</dbReference>
<keyword evidence="3" id="KW-1185">Reference proteome</keyword>
<dbReference type="InterPro" id="IPR020904">
    <property type="entry name" value="Sc_DH/Rdtase_CS"/>
</dbReference>
<dbReference type="InterPro" id="IPR036291">
    <property type="entry name" value="NAD(P)-bd_dom_sf"/>
</dbReference>
<dbReference type="RefSeq" id="WP_166247625.1">
    <property type="nucleotide sequence ID" value="NZ_CP049616.1"/>
</dbReference>
<dbReference type="AlphaFoldDB" id="A0A6G7J065"/>
<name>A0A6G7J065_9FLAO</name>
<dbReference type="Pfam" id="PF13561">
    <property type="entry name" value="adh_short_C2"/>
    <property type="match status" value="1"/>
</dbReference>
<dbReference type="PRINTS" id="PR00081">
    <property type="entry name" value="GDHRDH"/>
</dbReference>
<evidence type="ECO:0000313" key="3">
    <source>
        <dbReference type="Proteomes" id="UP000502928"/>
    </source>
</evidence>
<protein>
    <submittedName>
        <fullName evidence="2">SDR family oxidoreductase</fullName>
    </submittedName>
</protein>
<evidence type="ECO:0000256" key="1">
    <source>
        <dbReference type="ARBA" id="ARBA00006484"/>
    </source>
</evidence>
<dbReference type="PANTHER" id="PTHR43943:SF2">
    <property type="entry name" value="DEHYDROGENASE_REDUCTASE 4"/>
    <property type="match status" value="1"/>
</dbReference>
<dbReference type="KEGG" id="mut:GVT53_04510"/>
<dbReference type="PRINTS" id="PR00080">
    <property type="entry name" value="SDRFAMILY"/>
</dbReference>
<dbReference type="InterPro" id="IPR002347">
    <property type="entry name" value="SDR_fam"/>
</dbReference>
<organism evidence="2 3">
    <name type="scientific">Flagellimonas oceani</name>
    <dbReference type="NCBI Taxonomy" id="2698672"/>
    <lineage>
        <taxon>Bacteria</taxon>
        <taxon>Pseudomonadati</taxon>
        <taxon>Bacteroidota</taxon>
        <taxon>Flavobacteriia</taxon>
        <taxon>Flavobacteriales</taxon>
        <taxon>Flavobacteriaceae</taxon>
        <taxon>Flagellimonas</taxon>
    </lineage>
</organism>
<sequence length="251" mass="26683">MSRLKDKIAVVTGGSAGIGFATAKTFIEEGAQVVITGRNQKNLDEAVGKLGGQATGIRADAAKLADTENLVAQVQSKFGKVDILLVNAGVSFQEPVGQLTEEVFDTISDINFKGAVFTTEKFVPILNDGAAIVHLTSVSAYTYATGTSIYSASKAALTAYSKSAAVELAHRKIRVNTVAPAMTETDMIYRGDLGTEEVHNFLKEKFMPFNRFAQPEEVAKLITYLSADDASFISGAEFTIDSGASVNAVRL</sequence>
<gene>
    <name evidence="2" type="ORF">GVT53_04510</name>
</gene>
<proteinExistence type="inferred from homology"/>
<evidence type="ECO:0000313" key="2">
    <source>
        <dbReference type="EMBL" id="QII43964.1"/>
    </source>
</evidence>